<dbReference type="GO" id="GO:0012505">
    <property type="term" value="C:endomembrane system"/>
    <property type="evidence" value="ECO:0007669"/>
    <property type="project" value="TreeGrafter"/>
</dbReference>
<evidence type="ECO:0000313" key="13">
    <source>
        <dbReference type="EMBL" id="TYJ00804.1"/>
    </source>
</evidence>
<keyword evidence="7" id="KW-0406">Ion transport</keyword>
<dbReference type="InterPro" id="IPR057291">
    <property type="entry name" value="CHX17_2nd"/>
</dbReference>
<evidence type="ECO:0000256" key="7">
    <source>
        <dbReference type="ARBA" id="ARBA00023065"/>
    </source>
</evidence>
<feature type="transmembrane region" description="Helical" evidence="10">
    <location>
        <begin position="334"/>
        <end position="353"/>
    </location>
</feature>
<feature type="transmembrane region" description="Helical" evidence="10">
    <location>
        <begin position="268"/>
        <end position="289"/>
    </location>
</feature>
<dbReference type="Pfam" id="PF23256">
    <property type="entry name" value="CHX17_2nd"/>
    <property type="match status" value="1"/>
</dbReference>
<feature type="transmembrane region" description="Helical" evidence="10">
    <location>
        <begin position="110"/>
        <end position="133"/>
    </location>
</feature>
<sequence>MANGNSSSYTTGMEGTKRSEEICLKFPPNVISPGLAALLVQKDKHEKLMDYSGPRLHFQMVVIFVLTQIIHSLLKKLGFPLFISQLLAGILLSPMVFSDQHSLVNISEESVAVLGTVGAFGFVFFLFLSGVKMDLSLTLKSGKKAICIGLLTVVVPLVSCMTTIKLLHEEGNEFSNKSFFLAVTYSGTSFPVIHCLLSDLKILNSELGRLGLSAALIGDMLTLFLTVFSLWVKTGFEKGRKQSLIDFGLAMLFIVIVVFVLRPVMKWMLDPVISGLFLPIFATTCGLRFDLSYFKNSNLFAYHQVLGAMVALIIKFGVSLLVPLLCKMPTRDSLALAFIMISKGIVEMGSYSIMNDNRVISEDIFAHMTIVIILVASIVPILVKRLYDPSRKYLCFQKRTIMNSRLNQELRLIVCVHVPGNVNSIINQLNASCPTRESSIALDVLHLIKLSGQATPLFITHDKQKKTLSSKSYSENVAVAFEQFERDNWGAVSVNVFTAVSPPNLMYEDICNLAMDRLTSFILLPFHRRWYIDGCIESEDQTVRTLNFDILEKAPCSVGILVEGRRHLKGSGIRDPLSSDNSSFYNIAVIFLGGQDDREALALAKRISQDKSVRLTVIHLKAANSLGIILTENDRMLDSAVLNDVKQSVCFTYIEEHVNDGPETSNFLQSIVEDYQLIIVGRRYKTKDPQTSGLQEWCEFQEIGIILC</sequence>
<reference evidence="13 14" key="1">
    <citation type="submission" date="2019-07" db="EMBL/GenBank/DDBJ databases">
        <title>WGS assembly of Gossypium mustelinum.</title>
        <authorList>
            <person name="Chen Z.J."/>
            <person name="Sreedasyam A."/>
            <person name="Ando A."/>
            <person name="Song Q."/>
            <person name="De L."/>
            <person name="Hulse-Kemp A."/>
            <person name="Ding M."/>
            <person name="Ye W."/>
            <person name="Kirkbride R."/>
            <person name="Jenkins J."/>
            <person name="Plott C."/>
            <person name="Lovell J."/>
            <person name="Lin Y.-M."/>
            <person name="Vaughn R."/>
            <person name="Liu B."/>
            <person name="Li W."/>
            <person name="Simpson S."/>
            <person name="Scheffler B."/>
            <person name="Saski C."/>
            <person name="Grover C."/>
            <person name="Hu G."/>
            <person name="Conover J."/>
            <person name="Carlson J."/>
            <person name="Shu S."/>
            <person name="Boston L."/>
            <person name="Williams M."/>
            <person name="Peterson D."/>
            <person name="Mcgee K."/>
            <person name="Jones D."/>
            <person name="Wendel J."/>
            <person name="Stelly D."/>
            <person name="Grimwood J."/>
            <person name="Schmutz J."/>
        </authorList>
    </citation>
    <scope>NUCLEOTIDE SEQUENCE [LARGE SCALE GENOMIC DNA]</scope>
    <source>
        <strain evidence="13">1408120.09</strain>
    </source>
</reference>
<feature type="transmembrane region" description="Helical" evidence="10">
    <location>
        <begin position="210"/>
        <end position="232"/>
    </location>
</feature>
<dbReference type="GO" id="GO:0006813">
    <property type="term" value="P:potassium ion transport"/>
    <property type="evidence" value="ECO:0007669"/>
    <property type="project" value="UniProtKB-KW"/>
</dbReference>
<evidence type="ECO:0000256" key="3">
    <source>
        <dbReference type="ARBA" id="ARBA00022538"/>
    </source>
</evidence>
<keyword evidence="4 10" id="KW-0812">Transmembrane</keyword>
<evidence type="ECO:0008006" key="15">
    <source>
        <dbReference type="Google" id="ProtNLM"/>
    </source>
</evidence>
<dbReference type="PANTHER" id="PTHR32468">
    <property type="entry name" value="CATION/H + ANTIPORTER"/>
    <property type="match status" value="1"/>
</dbReference>
<feature type="transmembrane region" description="Helical" evidence="10">
    <location>
        <begin position="244"/>
        <end position="261"/>
    </location>
</feature>
<keyword evidence="5" id="KW-0630">Potassium</keyword>
<dbReference type="GO" id="GO:0016020">
    <property type="term" value="C:membrane"/>
    <property type="evidence" value="ECO:0007669"/>
    <property type="project" value="UniProtKB-SubCell"/>
</dbReference>
<gene>
    <name evidence="13" type="ORF">E1A91_A13G110300v1</name>
</gene>
<accession>A0A5D2WGZ7</accession>
<evidence type="ECO:0000256" key="6">
    <source>
        <dbReference type="ARBA" id="ARBA00022989"/>
    </source>
</evidence>
<evidence type="ECO:0000259" key="11">
    <source>
        <dbReference type="Pfam" id="PF00999"/>
    </source>
</evidence>
<feature type="transmembrane region" description="Helical" evidence="10">
    <location>
        <begin position="365"/>
        <end position="383"/>
    </location>
</feature>
<name>A0A5D2WGZ7_GOSMU</name>
<evidence type="ECO:0000256" key="1">
    <source>
        <dbReference type="ARBA" id="ARBA00004141"/>
    </source>
</evidence>
<keyword evidence="2" id="KW-0813">Transport</keyword>
<feature type="transmembrane region" description="Helical" evidence="10">
    <location>
        <begin position="81"/>
        <end position="98"/>
    </location>
</feature>
<feature type="domain" description="Cation/H(+) antiporter central" evidence="12">
    <location>
        <begin position="444"/>
        <end position="563"/>
    </location>
</feature>
<dbReference type="GO" id="GO:0006885">
    <property type="term" value="P:regulation of pH"/>
    <property type="evidence" value="ECO:0007669"/>
    <property type="project" value="TreeGrafter"/>
</dbReference>
<dbReference type="GO" id="GO:1902600">
    <property type="term" value="P:proton transmembrane transport"/>
    <property type="evidence" value="ECO:0007669"/>
    <property type="project" value="InterPro"/>
</dbReference>
<comment type="similarity">
    <text evidence="9">Belongs to the monovalent cation:proton antiporter 2 (CPA2) transporter (TC 2.A.37) family. CHX (TC 2.A.37.4) subfamily.</text>
</comment>
<dbReference type="GO" id="GO:0015297">
    <property type="term" value="F:antiporter activity"/>
    <property type="evidence" value="ECO:0007669"/>
    <property type="project" value="InterPro"/>
</dbReference>
<feature type="transmembrane region" description="Helical" evidence="10">
    <location>
        <begin position="301"/>
        <end position="322"/>
    </location>
</feature>
<dbReference type="Gene3D" id="1.20.1530.20">
    <property type="match status" value="2"/>
</dbReference>
<dbReference type="InterPro" id="IPR038770">
    <property type="entry name" value="Na+/solute_symporter_sf"/>
</dbReference>
<comment type="subcellular location">
    <subcellularLocation>
        <location evidence="1">Membrane</location>
        <topology evidence="1">Multi-pass membrane protein</topology>
    </subcellularLocation>
</comment>
<feature type="transmembrane region" description="Helical" evidence="10">
    <location>
        <begin position="179"/>
        <end position="198"/>
    </location>
</feature>
<organism evidence="13 14">
    <name type="scientific">Gossypium mustelinum</name>
    <name type="common">Cotton</name>
    <name type="synonym">Gossypium caicoense</name>
    <dbReference type="NCBI Taxonomy" id="34275"/>
    <lineage>
        <taxon>Eukaryota</taxon>
        <taxon>Viridiplantae</taxon>
        <taxon>Streptophyta</taxon>
        <taxon>Embryophyta</taxon>
        <taxon>Tracheophyta</taxon>
        <taxon>Spermatophyta</taxon>
        <taxon>Magnoliopsida</taxon>
        <taxon>eudicotyledons</taxon>
        <taxon>Gunneridae</taxon>
        <taxon>Pentapetalae</taxon>
        <taxon>rosids</taxon>
        <taxon>malvids</taxon>
        <taxon>Malvales</taxon>
        <taxon>Malvaceae</taxon>
        <taxon>Malvoideae</taxon>
        <taxon>Gossypium</taxon>
    </lineage>
</organism>
<keyword evidence="3" id="KW-0633">Potassium transport</keyword>
<evidence type="ECO:0000256" key="9">
    <source>
        <dbReference type="ARBA" id="ARBA00038341"/>
    </source>
</evidence>
<dbReference type="Pfam" id="PF00999">
    <property type="entry name" value="Na_H_Exchanger"/>
    <property type="match status" value="1"/>
</dbReference>
<evidence type="ECO:0000256" key="8">
    <source>
        <dbReference type="ARBA" id="ARBA00023136"/>
    </source>
</evidence>
<dbReference type="InterPro" id="IPR050794">
    <property type="entry name" value="CPA2_transporter"/>
</dbReference>
<evidence type="ECO:0000256" key="4">
    <source>
        <dbReference type="ARBA" id="ARBA00022692"/>
    </source>
</evidence>
<dbReference type="PANTHER" id="PTHR32468:SF17">
    <property type="entry name" value="CATION_H(+) ANTIPORTER 4"/>
    <property type="match status" value="1"/>
</dbReference>
<keyword evidence="8 10" id="KW-0472">Membrane</keyword>
<dbReference type="AlphaFoldDB" id="A0A5D2WGZ7"/>
<dbReference type="EMBL" id="CM017648">
    <property type="protein sequence ID" value="TYJ00804.1"/>
    <property type="molecule type" value="Genomic_DNA"/>
</dbReference>
<keyword evidence="6 10" id="KW-1133">Transmembrane helix</keyword>
<evidence type="ECO:0000256" key="10">
    <source>
        <dbReference type="SAM" id="Phobius"/>
    </source>
</evidence>
<evidence type="ECO:0000256" key="2">
    <source>
        <dbReference type="ARBA" id="ARBA00022448"/>
    </source>
</evidence>
<feature type="transmembrane region" description="Helical" evidence="10">
    <location>
        <begin position="145"/>
        <end position="167"/>
    </location>
</feature>
<dbReference type="InterPro" id="IPR006153">
    <property type="entry name" value="Cation/H_exchanger_TM"/>
</dbReference>
<protein>
    <recommendedName>
        <fullName evidence="15">Cation/H+ exchanger domain-containing protein</fullName>
    </recommendedName>
</protein>
<proteinExistence type="inferred from homology"/>
<dbReference type="Proteomes" id="UP000323597">
    <property type="component" value="Chromosome A13"/>
</dbReference>
<evidence type="ECO:0000256" key="5">
    <source>
        <dbReference type="ARBA" id="ARBA00022958"/>
    </source>
</evidence>
<keyword evidence="14" id="KW-1185">Reference proteome</keyword>
<evidence type="ECO:0000313" key="14">
    <source>
        <dbReference type="Proteomes" id="UP000323597"/>
    </source>
</evidence>
<evidence type="ECO:0000259" key="12">
    <source>
        <dbReference type="Pfam" id="PF23256"/>
    </source>
</evidence>
<feature type="domain" description="Cation/H+ exchanger transmembrane" evidence="11">
    <location>
        <begin position="65"/>
        <end position="269"/>
    </location>
</feature>